<dbReference type="SUPFAM" id="SSF54001">
    <property type="entry name" value="Cysteine proteinases"/>
    <property type="match status" value="1"/>
</dbReference>
<reference evidence="4" key="1">
    <citation type="submission" date="2015-09" db="EMBL/GenBank/DDBJ databases">
        <authorList>
            <consortium name="Pathogen Informatics"/>
        </authorList>
    </citation>
    <scope>NUCLEOTIDE SEQUENCE [LARGE SCALE GENOMIC DNA]</scope>
    <source>
        <strain evidence="4">Lake Konstanz</strain>
    </source>
</reference>
<evidence type="ECO:0000313" key="3">
    <source>
        <dbReference type="EMBL" id="CUI14071.1"/>
    </source>
</evidence>
<dbReference type="InterPro" id="IPR038765">
    <property type="entry name" value="Papain-like_cys_pep_sf"/>
</dbReference>
<dbReference type="Proteomes" id="UP000051952">
    <property type="component" value="Unassembled WGS sequence"/>
</dbReference>
<keyword evidence="3" id="KW-0378">Hydrolase</keyword>
<gene>
    <name evidence="3" type="ORF">BSAL_68595</name>
</gene>
<feature type="domain" description="USP" evidence="2">
    <location>
        <begin position="185"/>
        <end position="466"/>
    </location>
</feature>
<dbReference type="GO" id="GO:0016579">
    <property type="term" value="P:protein deubiquitination"/>
    <property type="evidence" value="ECO:0007669"/>
    <property type="project" value="InterPro"/>
</dbReference>
<dbReference type="GO" id="GO:0005634">
    <property type="term" value="C:nucleus"/>
    <property type="evidence" value="ECO:0007669"/>
    <property type="project" value="TreeGrafter"/>
</dbReference>
<dbReference type="AlphaFoldDB" id="A0A0S4KI43"/>
<dbReference type="InterPro" id="IPR028889">
    <property type="entry name" value="USP"/>
</dbReference>
<dbReference type="CDD" id="cd02257">
    <property type="entry name" value="Peptidase_C19"/>
    <property type="match status" value="1"/>
</dbReference>
<dbReference type="InterPro" id="IPR001394">
    <property type="entry name" value="Peptidase_C19_UCH"/>
</dbReference>
<keyword evidence="4" id="KW-1185">Reference proteome</keyword>
<evidence type="ECO:0000313" key="4">
    <source>
        <dbReference type="Proteomes" id="UP000051952"/>
    </source>
</evidence>
<dbReference type="Pfam" id="PF00443">
    <property type="entry name" value="UCH"/>
    <property type="match status" value="1"/>
</dbReference>
<protein>
    <submittedName>
        <fullName evidence="3">Ubiquitin carboxy-terminal hydrolase, putative</fullName>
    </submittedName>
</protein>
<sequence>MFAPRRASLCICFSNLAEEDLRHSLVEGLKQNIRQWEGHDRPRCMYCAPSSSTDENTTSSSSEGSMSNASSSHLNPPLDWLLCMRCGLVCCADHADIHHNQNIGCVCSGPINGAALRDEPISNPEAHSCFFALRTSQHPALASCRSCSSCVAGTALLPRLSDTTRRFLCDLDATHRVPLEEGHLHGLPNVLGHCSFMNAVLQCLVAMPSLHQSLMNYAGPFKESGITVQWFRAYLMGEEAHNKRALTDSLHESHRRGMALDDDDYRGGEEDCCIYWDFVLSQLERDLSQSSNPQLAGGLHSKFASTVMIVDNCGEHQAFGLHISFPSPAMGPVSAPSSSADDPPLTLQTLLPLIGVETTLESFQADAVVAILLRRFSLLPNHSTVKDCRPVTFPRYIAATSTTRRRLLSVVAHRGALSTGHHHAYVRDTAVQPHRWILYDDLRAQIVSEDLVLSEPCASILIYGPIEQTTPTKVLSGGDVPTIALAA</sequence>
<dbReference type="Gene3D" id="3.90.70.10">
    <property type="entry name" value="Cysteine proteinases"/>
    <property type="match status" value="2"/>
</dbReference>
<dbReference type="EMBL" id="CYKH01000478">
    <property type="protein sequence ID" value="CUI14071.1"/>
    <property type="molecule type" value="Genomic_DNA"/>
</dbReference>
<proteinExistence type="predicted"/>
<evidence type="ECO:0000256" key="1">
    <source>
        <dbReference type="SAM" id="MobiDB-lite"/>
    </source>
</evidence>
<dbReference type="PANTHER" id="PTHR24006">
    <property type="entry name" value="UBIQUITIN CARBOXYL-TERMINAL HYDROLASE"/>
    <property type="match status" value="1"/>
</dbReference>
<dbReference type="GO" id="GO:0004843">
    <property type="term" value="F:cysteine-type deubiquitinase activity"/>
    <property type="evidence" value="ECO:0007669"/>
    <property type="project" value="InterPro"/>
</dbReference>
<organism evidence="3 4">
    <name type="scientific">Bodo saltans</name>
    <name type="common">Flagellated protozoan</name>
    <dbReference type="NCBI Taxonomy" id="75058"/>
    <lineage>
        <taxon>Eukaryota</taxon>
        <taxon>Discoba</taxon>
        <taxon>Euglenozoa</taxon>
        <taxon>Kinetoplastea</taxon>
        <taxon>Metakinetoplastina</taxon>
        <taxon>Eubodonida</taxon>
        <taxon>Bodonidae</taxon>
        <taxon>Bodo</taxon>
    </lineage>
</organism>
<dbReference type="GO" id="GO:0005829">
    <property type="term" value="C:cytosol"/>
    <property type="evidence" value="ECO:0007669"/>
    <property type="project" value="TreeGrafter"/>
</dbReference>
<feature type="region of interest" description="Disordered" evidence="1">
    <location>
        <begin position="50"/>
        <end position="70"/>
    </location>
</feature>
<dbReference type="InterPro" id="IPR050164">
    <property type="entry name" value="Peptidase_C19"/>
</dbReference>
<dbReference type="PROSITE" id="PS50235">
    <property type="entry name" value="USP_3"/>
    <property type="match status" value="1"/>
</dbReference>
<dbReference type="VEuPathDB" id="TriTrypDB:BSAL_68595"/>
<accession>A0A0S4KI43</accession>
<evidence type="ECO:0000259" key="2">
    <source>
        <dbReference type="PROSITE" id="PS50235"/>
    </source>
</evidence>
<name>A0A0S4KI43_BODSA</name>